<gene>
    <name evidence="1" type="ORF">CGZ90_05055</name>
</gene>
<evidence type="ECO:0000313" key="1">
    <source>
        <dbReference type="EMBL" id="OYD59267.1"/>
    </source>
</evidence>
<evidence type="ECO:0008006" key="3">
    <source>
        <dbReference type="Google" id="ProtNLM"/>
    </source>
</evidence>
<sequence length="76" mass="8860">MMPLLIKEGAFIFISIHSKEGDFAVTEELKDKLITNLLGHNIFKTSDGRHLYEVSLEDLEREYRMLQMMKPTEETS</sequence>
<organism evidence="1 2">
    <name type="scientific">Fictibacillus aquaticus</name>
    <dbReference type="NCBI Taxonomy" id="2021314"/>
    <lineage>
        <taxon>Bacteria</taxon>
        <taxon>Bacillati</taxon>
        <taxon>Bacillota</taxon>
        <taxon>Bacilli</taxon>
        <taxon>Bacillales</taxon>
        <taxon>Fictibacillaceae</taxon>
        <taxon>Fictibacillus</taxon>
    </lineage>
</organism>
<protein>
    <recommendedName>
        <fullName evidence="3">Fur-regulated basic protein FbpA</fullName>
    </recommendedName>
</protein>
<dbReference type="AlphaFoldDB" id="A0A235FEB4"/>
<keyword evidence="2" id="KW-1185">Reference proteome</keyword>
<evidence type="ECO:0000313" key="2">
    <source>
        <dbReference type="Proteomes" id="UP000215059"/>
    </source>
</evidence>
<dbReference type="EMBL" id="NOII01000001">
    <property type="protein sequence ID" value="OYD59267.1"/>
    <property type="molecule type" value="Genomic_DNA"/>
</dbReference>
<dbReference type="Pfam" id="PF13076">
    <property type="entry name" value="Fur_reg_FbpA"/>
    <property type="match status" value="1"/>
</dbReference>
<name>A0A235FEB4_9BACL</name>
<comment type="caution">
    <text evidence="1">The sequence shown here is derived from an EMBL/GenBank/DDBJ whole genome shotgun (WGS) entry which is preliminary data.</text>
</comment>
<dbReference type="InterPro" id="IPR025072">
    <property type="entry name" value="Fur_reg_FbpA"/>
</dbReference>
<proteinExistence type="predicted"/>
<reference evidence="1 2" key="1">
    <citation type="submission" date="2017-07" db="EMBL/GenBank/DDBJ databases">
        <title>Fictibacillus sp. nov. GDSW-R2A3 Genome sequencing and assembly.</title>
        <authorList>
            <person name="Mayilraj S."/>
        </authorList>
    </citation>
    <scope>NUCLEOTIDE SEQUENCE [LARGE SCALE GENOMIC DNA]</scope>
    <source>
        <strain evidence="1 2">GDSW-R2A3</strain>
    </source>
</reference>
<accession>A0A235FEB4</accession>
<dbReference type="Proteomes" id="UP000215059">
    <property type="component" value="Unassembled WGS sequence"/>
</dbReference>